<feature type="signal peptide" evidence="2">
    <location>
        <begin position="1"/>
        <end position="22"/>
    </location>
</feature>
<feature type="chain" id="PRO_5038924040" description="YusW-like protein" evidence="2">
    <location>
        <begin position="23"/>
        <end position="215"/>
    </location>
</feature>
<evidence type="ECO:0008006" key="5">
    <source>
        <dbReference type="Google" id="ProtNLM"/>
    </source>
</evidence>
<proteinExistence type="predicted"/>
<feature type="compositionally biased region" description="Basic and acidic residues" evidence="1">
    <location>
        <begin position="83"/>
        <end position="99"/>
    </location>
</feature>
<dbReference type="EMBL" id="PYAV01000015">
    <property type="protein sequence ID" value="PSL42409.1"/>
    <property type="molecule type" value="Genomic_DNA"/>
</dbReference>
<accession>A0A2P8H899</accession>
<protein>
    <recommendedName>
        <fullName evidence="5">YusW-like protein</fullName>
    </recommendedName>
</protein>
<keyword evidence="2" id="KW-0732">Signal</keyword>
<keyword evidence="4" id="KW-1185">Reference proteome</keyword>
<dbReference type="RefSeq" id="WP_106589698.1">
    <property type="nucleotide sequence ID" value="NZ_PYAV01000015.1"/>
</dbReference>
<evidence type="ECO:0000256" key="2">
    <source>
        <dbReference type="SAM" id="SignalP"/>
    </source>
</evidence>
<feature type="region of interest" description="Disordered" evidence="1">
    <location>
        <begin position="26"/>
        <end position="99"/>
    </location>
</feature>
<sequence length="215" mass="23992">MRHCLSISFAFVLTLMMIGCNEADSELLPDTVPDEPSVEEPTVEEETSNDEEDTAPESNLHPEAEAILDSQENEEMTETPDESAEHEAETVVQEDFREEATSGLRKLEIHIQIENDADFVLDYDAHDDPETTAALIPDGEDPNLLDDSAAEAAYLDMTDNLHLPDEETSDWETEPIITSLIEALELNKDEVNAVSFAVETNTGRSLSFHENIKER</sequence>
<feature type="compositionally biased region" description="Acidic residues" evidence="1">
    <location>
        <begin position="71"/>
        <end position="82"/>
    </location>
</feature>
<organism evidence="3 4">
    <name type="scientific">Salsuginibacillus halophilus</name>
    <dbReference type="NCBI Taxonomy" id="517424"/>
    <lineage>
        <taxon>Bacteria</taxon>
        <taxon>Bacillati</taxon>
        <taxon>Bacillota</taxon>
        <taxon>Bacilli</taxon>
        <taxon>Bacillales</taxon>
        <taxon>Bacillaceae</taxon>
        <taxon>Salsuginibacillus</taxon>
    </lineage>
</organism>
<dbReference type="PROSITE" id="PS51257">
    <property type="entry name" value="PROKAR_LIPOPROTEIN"/>
    <property type="match status" value="1"/>
</dbReference>
<evidence type="ECO:0000313" key="4">
    <source>
        <dbReference type="Proteomes" id="UP000242310"/>
    </source>
</evidence>
<dbReference type="AlphaFoldDB" id="A0A2P8H899"/>
<comment type="caution">
    <text evidence="3">The sequence shown here is derived from an EMBL/GenBank/DDBJ whole genome shotgun (WGS) entry which is preliminary data.</text>
</comment>
<gene>
    <name evidence="3" type="ORF">B0H94_11512</name>
</gene>
<evidence type="ECO:0000256" key="1">
    <source>
        <dbReference type="SAM" id="MobiDB-lite"/>
    </source>
</evidence>
<feature type="compositionally biased region" description="Acidic residues" evidence="1">
    <location>
        <begin position="26"/>
        <end position="55"/>
    </location>
</feature>
<dbReference type="Proteomes" id="UP000242310">
    <property type="component" value="Unassembled WGS sequence"/>
</dbReference>
<reference evidence="3 4" key="1">
    <citation type="submission" date="2018-03" db="EMBL/GenBank/DDBJ databases">
        <title>Genomic Encyclopedia of Type Strains, Phase III (KMG-III): the genomes of soil and plant-associated and newly described type strains.</title>
        <authorList>
            <person name="Whitman W."/>
        </authorList>
    </citation>
    <scope>NUCLEOTIDE SEQUENCE [LARGE SCALE GENOMIC DNA]</scope>
    <source>
        <strain evidence="3 4">CGMCC 1.07653</strain>
    </source>
</reference>
<name>A0A2P8H899_9BACI</name>
<evidence type="ECO:0000313" key="3">
    <source>
        <dbReference type="EMBL" id="PSL42409.1"/>
    </source>
</evidence>